<dbReference type="GO" id="GO:0020037">
    <property type="term" value="F:heme binding"/>
    <property type="evidence" value="ECO:0007669"/>
    <property type="project" value="InterPro"/>
</dbReference>
<evidence type="ECO:0000313" key="2">
    <source>
        <dbReference type="EMBL" id="RIV88355.1"/>
    </source>
</evidence>
<keyword evidence="3" id="KW-1185">Reference proteome</keyword>
<evidence type="ECO:0000313" key="3">
    <source>
        <dbReference type="Proteomes" id="UP000265366"/>
    </source>
</evidence>
<gene>
    <name evidence="2" type="ORF">D2V17_07710</name>
</gene>
<evidence type="ECO:0008006" key="4">
    <source>
        <dbReference type="Google" id="ProtNLM"/>
    </source>
</evidence>
<evidence type="ECO:0000256" key="1">
    <source>
        <dbReference type="SAM" id="SignalP"/>
    </source>
</evidence>
<dbReference type="PROSITE" id="PS51009">
    <property type="entry name" value="CYTCII"/>
    <property type="match status" value="1"/>
</dbReference>
<dbReference type="Proteomes" id="UP000265366">
    <property type="component" value="Unassembled WGS sequence"/>
</dbReference>
<name>A0A3A1P8N9_9SPHN</name>
<protein>
    <recommendedName>
        <fullName evidence="4">Cytochrome c</fullName>
    </recommendedName>
</protein>
<dbReference type="SUPFAM" id="SSF47175">
    <property type="entry name" value="Cytochromes"/>
    <property type="match status" value="1"/>
</dbReference>
<dbReference type="AlphaFoldDB" id="A0A3A1P8N9"/>
<feature type="chain" id="PRO_5017396947" description="Cytochrome c" evidence="1">
    <location>
        <begin position="23"/>
        <end position="212"/>
    </location>
</feature>
<dbReference type="EMBL" id="QXFM01000071">
    <property type="protein sequence ID" value="RIV88355.1"/>
    <property type="molecule type" value="Genomic_DNA"/>
</dbReference>
<dbReference type="GO" id="GO:0005506">
    <property type="term" value="F:iron ion binding"/>
    <property type="evidence" value="ECO:0007669"/>
    <property type="project" value="InterPro"/>
</dbReference>
<dbReference type="GO" id="GO:0022900">
    <property type="term" value="P:electron transport chain"/>
    <property type="evidence" value="ECO:0007669"/>
    <property type="project" value="InterPro"/>
</dbReference>
<organism evidence="2 3">
    <name type="scientific">Aurantiacibacter xanthus</name>
    <dbReference type="NCBI Taxonomy" id="1784712"/>
    <lineage>
        <taxon>Bacteria</taxon>
        <taxon>Pseudomonadati</taxon>
        <taxon>Pseudomonadota</taxon>
        <taxon>Alphaproteobacteria</taxon>
        <taxon>Sphingomonadales</taxon>
        <taxon>Erythrobacteraceae</taxon>
        <taxon>Aurantiacibacter</taxon>
    </lineage>
</organism>
<dbReference type="PROSITE" id="PS51257">
    <property type="entry name" value="PROKAR_LIPOPROTEIN"/>
    <property type="match status" value="1"/>
</dbReference>
<reference evidence="2 3" key="1">
    <citation type="submission" date="2018-08" db="EMBL/GenBank/DDBJ databases">
        <title>Erythrobacter zhengii sp.nov., a bacterium isolated from deep-sea sediment.</title>
        <authorList>
            <person name="Fang C."/>
            <person name="Wu Y.-H."/>
            <person name="Sun C."/>
            <person name="Wang H."/>
            <person name="Cheng H."/>
            <person name="Meng F.-X."/>
            <person name="Wang C.-S."/>
            <person name="Xu X.-W."/>
        </authorList>
    </citation>
    <scope>NUCLEOTIDE SEQUENCE [LARGE SCALE GENOMIC DNA]</scope>
    <source>
        <strain evidence="2 3">CCTCC AB 2015396</strain>
    </source>
</reference>
<dbReference type="OrthoDB" id="8537166at2"/>
<comment type="caution">
    <text evidence="2">The sequence shown here is derived from an EMBL/GenBank/DDBJ whole genome shotgun (WGS) entry which is preliminary data.</text>
</comment>
<accession>A0A3A1P8N9</accession>
<dbReference type="Gene3D" id="1.20.120.10">
    <property type="entry name" value="Cytochrome c/b562"/>
    <property type="match status" value="1"/>
</dbReference>
<keyword evidence="1" id="KW-0732">Signal</keyword>
<dbReference type="RefSeq" id="WP_119592497.1">
    <property type="nucleotide sequence ID" value="NZ_QXFM01000071.1"/>
</dbReference>
<feature type="signal peptide" evidence="1">
    <location>
        <begin position="1"/>
        <end position="22"/>
    </location>
</feature>
<dbReference type="GO" id="GO:0009055">
    <property type="term" value="F:electron transfer activity"/>
    <property type="evidence" value="ECO:0007669"/>
    <property type="project" value="InterPro"/>
</dbReference>
<sequence length="212" mass="21894">MRGKILLGSAGAFMLLAGCSSGEPDAAAPPEAGDTTVHKIMVNQIDKNADALWDVSNAAIGNNGGLDPAKMDDARWDRIAELAEKVAAGSHAVAALDPITVAAPGVTIGDSGLPGGHTAQQVQGFIAANPELFRDMATTLGTHMDEIAAAAHARDAAKAGPLIDQLDSVCESCHINFWYPEQKDLIEQFQNEGVVDPDHPALGPAAPQTAGE</sequence>
<dbReference type="InterPro" id="IPR002321">
    <property type="entry name" value="Cyt_c_II"/>
</dbReference>
<dbReference type="InterPro" id="IPR010980">
    <property type="entry name" value="Cyt_c/b562"/>
</dbReference>
<proteinExistence type="predicted"/>